<dbReference type="Proteomes" id="UP001499852">
    <property type="component" value="Unassembled WGS sequence"/>
</dbReference>
<dbReference type="SUPFAM" id="SSF52266">
    <property type="entry name" value="SGNH hydrolase"/>
    <property type="match status" value="1"/>
</dbReference>
<dbReference type="RefSeq" id="WP_345737966.1">
    <property type="nucleotide sequence ID" value="NZ_BAABIA010000008.1"/>
</dbReference>
<dbReference type="Gene3D" id="3.40.50.1110">
    <property type="entry name" value="SGNH hydrolase"/>
    <property type="match status" value="1"/>
</dbReference>
<evidence type="ECO:0000313" key="2">
    <source>
        <dbReference type="Proteomes" id="UP001499852"/>
    </source>
</evidence>
<protein>
    <recommendedName>
        <fullName evidence="3">Lysophospholipase L1-like esterase</fullName>
    </recommendedName>
</protein>
<accession>A0ABP9PFG4</accession>
<proteinExistence type="predicted"/>
<keyword evidence="2" id="KW-1185">Reference proteome</keyword>
<organism evidence="1 2">
    <name type="scientific">Prosthecobacter algae</name>
    <dbReference type="NCBI Taxonomy" id="1144682"/>
    <lineage>
        <taxon>Bacteria</taxon>
        <taxon>Pseudomonadati</taxon>
        <taxon>Verrucomicrobiota</taxon>
        <taxon>Verrucomicrobiia</taxon>
        <taxon>Verrucomicrobiales</taxon>
        <taxon>Verrucomicrobiaceae</taxon>
        <taxon>Prosthecobacter</taxon>
    </lineage>
</organism>
<dbReference type="EMBL" id="BAABIA010000008">
    <property type="protein sequence ID" value="GAA5145781.1"/>
    <property type="molecule type" value="Genomic_DNA"/>
</dbReference>
<comment type="caution">
    <text evidence="1">The sequence shown here is derived from an EMBL/GenBank/DDBJ whole genome shotgun (WGS) entry which is preliminary data.</text>
</comment>
<evidence type="ECO:0000313" key="1">
    <source>
        <dbReference type="EMBL" id="GAA5145781.1"/>
    </source>
</evidence>
<dbReference type="InterPro" id="IPR036514">
    <property type="entry name" value="SGNH_hydro_sf"/>
</dbReference>
<gene>
    <name evidence="1" type="ORF">GCM10023213_37870</name>
</gene>
<evidence type="ECO:0008006" key="3">
    <source>
        <dbReference type="Google" id="ProtNLM"/>
    </source>
</evidence>
<reference evidence="2" key="1">
    <citation type="journal article" date="2019" name="Int. J. Syst. Evol. Microbiol.">
        <title>The Global Catalogue of Microorganisms (GCM) 10K type strain sequencing project: providing services to taxonomists for standard genome sequencing and annotation.</title>
        <authorList>
            <consortium name="The Broad Institute Genomics Platform"/>
            <consortium name="The Broad Institute Genome Sequencing Center for Infectious Disease"/>
            <person name="Wu L."/>
            <person name="Ma J."/>
        </authorList>
    </citation>
    <scope>NUCLEOTIDE SEQUENCE [LARGE SCALE GENOMIC DNA]</scope>
    <source>
        <strain evidence="2">JCM 18053</strain>
    </source>
</reference>
<sequence>MRAFTRSFLLFVTILIGAELVTRFCFVKTMEGRFDYGYHPTAGFYETDDGQVELQRSGGRRFFPQSFPKTRPNGKYRVMVIGDSVARGKSVELSYTGQLEKELRAQGIQAECFNLALPGFGSRRKDLVLQQVMNYQPDLVILHVGATNEYEDEREWRRRTDFNSPHPKNWLMRSLVLRQFYEMKTEKLYWQWLPLAVRNQGGGTGDADAELRASADEATQKAWQAQVESVTAQGVQRLQAAGIHVLLVTQATRKKAADGSYLLDDSAVDVWTTRLLGPTVAKLPMKSVFTPEQISTLYSDSSHVRPEGHTLIAQGIVPILKEKGWLPASAQ</sequence>
<name>A0ABP9PFG4_9BACT</name>